<evidence type="ECO:0000259" key="13">
    <source>
        <dbReference type="Pfam" id="PF00593"/>
    </source>
</evidence>
<evidence type="ECO:0000256" key="5">
    <source>
        <dbReference type="ARBA" id="ARBA00022729"/>
    </source>
</evidence>
<dbReference type="EMBL" id="JAUSRL010000002">
    <property type="protein sequence ID" value="MDP9959502.1"/>
    <property type="molecule type" value="Genomic_DNA"/>
</dbReference>
<feature type="domain" description="TonB-dependent receptor plug" evidence="14">
    <location>
        <begin position="89"/>
        <end position="194"/>
    </location>
</feature>
<evidence type="ECO:0000256" key="6">
    <source>
        <dbReference type="ARBA" id="ARBA00023077"/>
    </source>
</evidence>
<dbReference type="Gene3D" id="2.40.170.20">
    <property type="entry name" value="TonB-dependent receptor, beta-barrel domain"/>
    <property type="match status" value="1"/>
</dbReference>
<evidence type="ECO:0000313" key="15">
    <source>
        <dbReference type="EMBL" id="MDP9959502.1"/>
    </source>
</evidence>
<evidence type="ECO:0000256" key="12">
    <source>
        <dbReference type="SAM" id="Phobius"/>
    </source>
</evidence>
<reference evidence="15 16" key="1">
    <citation type="submission" date="2023-07" db="EMBL/GenBank/DDBJ databases">
        <title>Sorghum-associated microbial communities from plants grown in Nebraska, USA.</title>
        <authorList>
            <person name="Schachtman D."/>
        </authorList>
    </citation>
    <scope>NUCLEOTIDE SEQUENCE [LARGE SCALE GENOMIC DNA]</scope>
    <source>
        <strain evidence="15 16">CC351</strain>
    </source>
</reference>
<evidence type="ECO:0000256" key="2">
    <source>
        <dbReference type="ARBA" id="ARBA00022448"/>
    </source>
</evidence>
<evidence type="ECO:0000256" key="8">
    <source>
        <dbReference type="ARBA" id="ARBA00023170"/>
    </source>
</evidence>
<evidence type="ECO:0000256" key="1">
    <source>
        <dbReference type="ARBA" id="ARBA00004571"/>
    </source>
</evidence>
<dbReference type="PANTHER" id="PTHR30069">
    <property type="entry name" value="TONB-DEPENDENT OUTER MEMBRANE RECEPTOR"/>
    <property type="match status" value="1"/>
</dbReference>
<dbReference type="InterPro" id="IPR036942">
    <property type="entry name" value="Beta-barrel_TonB_sf"/>
</dbReference>
<comment type="subcellular location">
    <subcellularLocation>
        <location evidence="1 10">Cell outer membrane</location>
        <topology evidence="1 10">Multi-pass membrane protein</topology>
    </subcellularLocation>
</comment>
<keyword evidence="5" id="KW-0732">Signal</keyword>
<comment type="caution">
    <text evidence="15">The sequence shown here is derived from an EMBL/GenBank/DDBJ whole genome shotgun (WGS) entry which is preliminary data.</text>
</comment>
<evidence type="ECO:0000256" key="7">
    <source>
        <dbReference type="ARBA" id="ARBA00023136"/>
    </source>
</evidence>
<evidence type="ECO:0000313" key="16">
    <source>
        <dbReference type="Proteomes" id="UP001235513"/>
    </source>
</evidence>
<accession>A0ABT9SKJ6</accession>
<feature type="transmembrane region" description="Helical" evidence="12">
    <location>
        <begin position="14"/>
        <end position="36"/>
    </location>
</feature>
<keyword evidence="4 10" id="KW-0812">Transmembrane</keyword>
<evidence type="ECO:0000256" key="11">
    <source>
        <dbReference type="RuleBase" id="RU003357"/>
    </source>
</evidence>
<comment type="similarity">
    <text evidence="10 11">Belongs to the TonB-dependent receptor family.</text>
</comment>
<dbReference type="InterPro" id="IPR000531">
    <property type="entry name" value="Beta-barrel_TonB"/>
</dbReference>
<keyword evidence="16" id="KW-1185">Reference proteome</keyword>
<proteinExistence type="inferred from homology"/>
<keyword evidence="9 10" id="KW-0998">Cell outer membrane</keyword>
<keyword evidence="8 15" id="KW-0675">Receptor</keyword>
<sequence>MKLLPSKDAVYPTASFFMITIICLSSGTPLLLGPLLKKLTKNKKGTIMIKKIGSIFLLGSMLCAHAQEKTIDIESIEFQGKFISTPYKNANQNVTVITKEDIANSPAKSIDEVLQQVPGMDIRRRGANGVQSDIGFRGSSFEQVLLLLNGIRMNDSQTGHNSMNVSVDMDDVERIEIIKGPAARRFGQNAYAGVINIITKTTPGKRVKISAEGGDYETYGFGFNAQLGNEKFSNSLQANSASSQGYMYNTDYEIRNVFYQSKLNIKNGDLKLQAGFSEKKFGANGFYASKSATEQYEETQASIVSLAHQQKFDNLKLSSNVYWRRGQDMYLYDRNKPDGYRNMHIGNNVGGEVNSSYQWGLGTTGVGVELRKEFLASNNLGERNRFVSQVFFEHHFSLLDKKLNISPGISWANYSKEGNFFYPGLDVGYNFSQNNKIYGNIARVHRVPTFTDLYYVSKTEQGNPDLLPENAVSSEIGYQYQDGRILAKISGFMRNSENSIDWTKKEFNAPVWYAQNVGKIDTKGIEAELSHKVFDWLKYTAGYTYLDSKISASNEFVSRYTLDNLKHQVVAKLETKFLKYFTNELVYRYNERLNLGSYNLLDEKLSFAKKDFSVYVLINNLTDTKYTEAFGVEMPQRWFHLGLSYMINIK</sequence>
<dbReference type="PANTHER" id="PTHR30069:SF29">
    <property type="entry name" value="HEMOGLOBIN AND HEMOGLOBIN-HAPTOGLOBIN-BINDING PROTEIN 1-RELATED"/>
    <property type="match status" value="1"/>
</dbReference>
<keyword evidence="12" id="KW-1133">Transmembrane helix</keyword>
<name>A0ABT9SKJ6_9FLAO</name>
<evidence type="ECO:0000256" key="9">
    <source>
        <dbReference type="ARBA" id="ARBA00023237"/>
    </source>
</evidence>
<keyword evidence="7 10" id="KW-0472">Membrane</keyword>
<dbReference type="CDD" id="cd01347">
    <property type="entry name" value="ligand_gated_channel"/>
    <property type="match status" value="1"/>
</dbReference>
<feature type="domain" description="TonB-dependent receptor-like beta-barrel" evidence="13">
    <location>
        <begin position="220"/>
        <end position="621"/>
    </location>
</feature>
<dbReference type="InterPro" id="IPR039426">
    <property type="entry name" value="TonB-dep_rcpt-like"/>
</dbReference>
<evidence type="ECO:0000256" key="10">
    <source>
        <dbReference type="PROSITE-ProRule" id="PRU01360"/>
    </source>
</evidence>
<keyword evidence="3 10" id="KW-1134">Transmembrane beta strand</keyword>
<dbReference type="Pfam" id="PF07715">
    <property type="entry name" value="Plug"/>
    <property type="match status" value="1"/>
</dbReference>
<gene>
    <name evidence="15" type="ORF">J2T04_001381</name>
</gene>
<dbReference type="InterPro" id="IPR012910">
    <property type="entry name" value="Plug_dom"/>
</dbReference>
<evidence type="ECO:0000256" key="4">
    <source>
        <dbReference type="ARBA" id="ARBA00022692"/>
    </source>
</evidence>
<evidence type="ECO:0000259" key="14">
    <source>
        <dbReference type="Pfam" id="PF07715"/>
    </source>
</evidence>
<dbReference type="RefSeq" id="WP_306842332.1">
    <property type="nucleotide sequence ID" value="NZ_JAUSRL010000002.1"/>
</dbReference>
<dbReference type="PROSITE" id="PS52016">
    <property type="entry name" value="TONB_DEPENDENT_REC_3"/>
    <property type="match status" value="1"/>
</dbReference>
<dbReference type="SUPFAM" id="SSF56935">
    <property type="entry name" value="Porins"/>
    <property type="match status" value="1"/>
</dbReference>
<keyword evidence="2 10" id="KW-0813">Transport</keyword>
<dbReference type="InterPro" id="IPR037066">
    <property type="entry name" value="Plug_dom_sf"/>
</dbReference>
<dbReference type="Pfam" id="PF00593">
    <property type="entry name" value="TonB_dep_Rec_b-barrel"/>
    <property type="match status" value="1"/>
</dbReference>
<keyword evidence="6 11" id="KW-0798">TonB box</keyword>
<organism evidence="15 16">
    <name type="scientific">Chryseobacterium lathyri</name>
    <dbReference type="NCBI Taxonomy" id="395933"/>
    <lineage>
        <taxon>Bacteria</taxon>
        <taxon>Pseudomonadati</taxon>
        <taxon>Bacteroidota</taxon>
        <taxon>Flavobacteriia</taxon>
        <taxon>Flavobacteriales</taxon>
        <taxon>Weeksellaceae</taxon>
        <taxon>Chryseobacterium group</taxon>
        <taxon>Chryseobacterium</taxon>
    </lineage>
</organism>
<protein>
    <submittedName>
        <fullName evidence="15">Iron complex outermembrane receptor protein</fullName>
    </submittedName>
</protein>
<dbReference type="Proteomes" id="UP001235513">
    <property type="component" value="Unassembled WGS sequence"/>
</dbReference>
<evidence type="ECO:0000256" key="3">
    <source>
        <dbReference type="ARBA" id="ARBA00022452"/>
    </source>
</evidence>
<dbReference type="Gene3D" id="2.170.130.10">
    <property type="entry name" value="TonB-dependent receptor, plug domain"/>
    <property type="match status" value="1"/>
</dbReference>